<dbReference type="EMBL" id="CR382135">
    <property type="protein sequence ID" value="CAG85947.2"/>
    <property type="molecule type" value="Genomic_DNA"/>
</dbReference>
<dbReference type="Proteomes" id="UP000000599">
    <property type="component" value="Chromosome C"/>
</dbReference>
<dbReference type="InParanoid" id="Q6BV72"/>
<keyword evidence="2" id="KW-1185">Reference proteome</keyword>
<sequence length="151" mass="17470">MHRSYNVYVYRWECPFLIISFNCNIKYVCGYPYSLVMLFSFQTNYSLISDVYVLFLYSCNSQIAVLGDNVAAKYENFVNIQQKLQKKVNIHDTINTLPTNIDSYILNCLILSLLQPTLITPEIRTCIFLLFLCPSSHKVLSGFSRKRSPAL</sequence>
<dbReference type="KEGG" id="dha:DEHA2C04840g"/>
<gene>
    <name evidence="1" type="ordered locus">DEHA2C04840g</name>
</gene>
<dbReference type="AlphaFoldDB" id="Q6BV72"/>
<name>Q6BV72_DEBHA</name>
<dbReference type="HOGENOM" id="CLU_1731414_0_0_1"/>
<dbReference type="GeneID" id="2900097"/>
<evidence type="ECO:0000313" key="1">
    <source>
        <dbReference type="EMBL" id="CAG85947.2"/>
    </source>
</evidence>
<organism evidence="1 2">
    <name type="scientific">Debaryomyces hansenii (strain ATCC 36239 / CBS 767 / BCRC 21394 / JCM 1990 / NBRC 0083 / IGC 2968)</name>
    <name type="common">Yeast</name>
    <name type="synonym">Torulaspora hansenii</name>
    <dbReference type="NCBI Taxonomy" id="284592"/>
    <lineage>
        <taxon>Eukaryota</taxon>
        <taxon>Fungi</taxon>
        <taxon>Dikarya</taxon>
        <taxon>Ascomycota</taxon>
        <taxon>Saccharomycotina</taxon>
        <taxon>Pichiomycetes</taxon>
        <taxon>Debaryomycetaceae</taxon>
        <taxon>Debaryomyces</taxon>
    </lineage>
</organism>
<dbReference type="RefSeq" id="XP_457897.2">
    <property type="nucleotide sequence ID" value="XM_457897.1"/>
</dbReference>
<protein>
    <submittedName>
        <fullName evidence="1">DEHA2C04840p</fullName>
    </submittedName>
</protein>
<dbReference type="VEuPathDB" id="FungiDB:DEHA2C04840g"/>
<reference evidence="1 2" key="1">
    <citation type="journal article" date="2004" name="Nature">
        <title>Genome evolution in yeasts.</title>
        <authorList>
            <consortium name="Genolevures"/>
            <person name="Dujon B."/>
            <person name="Sherman D."/>
            <person name="Fischer G."/>
            <person name="Durrens P."/>
            <person name="Casaregola S."/>
            <person name="Lafontaine I."/>
            <person name="de Montigny J."/>
            <person name="Marck C."/>
            <person name="Neuveglise C."/>
            <person name="Talla E."/>
            <person name="Goffard N."/>
            <person name="Frangeul L."/>
            <person name="Aigle M."/>
            <person name="Anthouard V."/>
            <person name="Babour A."/>
            <person name="Barbe V."/>
            <person name="Barnay S."/>
            <person name="Blanchin S."/>
            <person name="Beckerich J.M."/>
            <person name="Beyne E."/>
            <person name="Bleykasten C."/>
            <person name="Boisrame A."/>
            <person name="Boyer J."/>
            <person name="Cattolico L."/>
            <person name="Confanioleri F."/>
            <person name="de Daruvar A."/>
            <person name="Despons L."/>
            <person name="Fabre E."/>
            <person name="Fairhead C."/>
            <person name="Ferry-Dumazet H."/>
            <person name="Groppi A."/>
            <person name="Hantraye F."/>
            <person name="Hennequin C."/>
            <person name="Jauniaux N."/>
            <person name="Joyet P."/>
            <person name="Kachouri R."/>
            <person name="Kerrest A."/>
            <person name="Koszul R."/>
            <person name="Lemaire M."/>
            <person name="Lesur I."/>
            <person name="Ma L."/>
            <person name="Muller H."/>
            <person name="Nicaud J.M."/>
            <person name="Nikolski M."/>
            <person name="Oztas S."/>
            <person name="Ozier-Kalogeropoulos O."/>
            <person name="Pellenz S."/>
            <person name="Potier S."/>
            <person name="Richard G.F."/>
            <person name="Straub M.L."/>
            <person name="Suleau A."/>
            <person name="Swennene D."/>
            <person name="Tekaia F."/>
            <person name="Wesolowski-Louvel M."/>
            <person name="Westhof E."/>
            <person name="Wirth B."/>
            <person name="Zeniou-Meyer M."/>
            <person name="Zivanovic I."/>
            <person name="Bolotin-Fukuhara M."/>
            <person name="Thierry A."/>
            <person name="Bouchier C."/>
            <person name="Caudron B."/>
            <person name="Scarpelli C."/>
            <person name="Gaillardin C."/>
            <person name="Weissenbach J."/>
            <person name="Wincker P."/>
            <person name="Souciet J.L."/>
        </authorList>
    </citation>
    <scope>NUCLEOTIDE SEQUENCE [LARGE SCALE GENOMIC DNA]</scope>
    <source>
        <strain evidence="2">ATCC 36239 / CBS 767 / BCRC 21394 / JCM 1990 / NBRC 0083 / IGC 2968</strain>
    </source>
</reference>
<accession>Q6BV72</accession>
<proteinExistence type="predicted"/>
<evidence type="ECO:0000313" key="2">
    <source>
        <dbReference type="Proteomes" id="UP000000599"/>
    </source>
</evidence>